<dbReference type="AlphaFoldDB" id="W5TGA2"/>
<dbReference type="HOGENOM" id="CLU_076325_0_0_11"/>
<keyword evidence="2" id="KW-0812">Transmembrane</keyword>
<organism evidence="4 5">
    <name type="scientific">Nocardia nova SH22a</name>
    <dbReference type="NCBI Taxonomy" id="1415166"/>
    <lineage>
        <taxon>Bacteria</taxon>
        <taxon>Bacillati</taxon>
        <taxon>Actinomycetota</taxon>
        <taxon>Actinomycetes</taxon>
        <taxon>Mycobacteriales</taxon>
        <taxon>Nocardiaceae</taxon>
        <taxon>Nocardia</taxon>
    </lineage>
</organism>
<keyword evidence="2" id="KW-1133">Transmembrane helix</keyword>
<dbReference type="InterPro" id="IPR025637">
    <property type="entry name" value="DUF4333"/>
</dbReference>
<dbReference type="STRING" id="1415166.NONO_c34170"/>
<evidence type="ECO:0000256" key="2">
    <source>
        <dbReference type="SAM" id="Phobius"/>
    </source>
</evidence>
<name>W5TGA2_9NOCA</name>
<keyword evidence="2" id="KW-0472">Membrane</keyword>
<proteinExistence type="predicted"/>
<evidence type="ECO:0000256" key="1">
    <source>
        <dbReference type="SAM" id="MobiDB-lite"/>
    </source>
</evidence>
<feature type="domain" description="DUF4333" evidence="3">
    <location>
        <begin position="170"/>
        <end position="243"/>
    </location>
</feature>
<accession>W5TGA2</accession>
<feature type="transmembrane region" description="Helical" evidence="2">
    <location>
        <begin position="155"/>
        <end position="177"/>
    </location>
</feature>
<dbReference type="RefSeq" id="WP_025349646.1">
    <property type="nucleotide sequence ID" value="NZ_CP006850.1"/>
</dbReference>
<evidence type="ECO:0000259" key="3">
    <source>
        <dbReference type="Pfam" id="PF14230"/>
    </source>
</evidence>
<dbReference type="Proteomes" id="UP000019150">
    <property type="component" value="Chromosome"/>
</dbReference>
<feature type="compositionally biased region" description="Low complexity" evidence="1">
    <location>
        <begin position="21"/>
        <end position="139"/>
    </location>
</feature>
<dbReference type="EMBL" id="CP006850">
    <property type="protein sequence ID" value="AHH18204.1"/>
    <property type="molecule type" value="Genomic_DNA"/>
</dbReference>
<dbReference type="eggNOG" id="ENOG5033240">
    <property type="taxonomic scope" value="Bacteria"/>
</dbReference>
<keyword evidence="5" id="KW-1185">Reference proteome</keyword>
<dbReference type="PATRIC" id="fig|1415166.3.peg.3506"/>
<evidence type="ECO:0000313" key="4">
    <source>
        <dbReference type="EMBL" id="AHH18204.1"/>
    </source>
</evidence>
<reference evidence="4 5" key="1">
    <citation type="journal article" date="2014" name="Appl. Environ. Microbiol.">
        <title>Insights into the Microbial Degradation of Rubber and Gutta-Percha by Analysis of the Complete Genome of Nocardia nova SH22a.</title>
        <authorList>
            <person name="Luo Q."/>
            <person name="Hiessl S."/>
            <person name="Poehlein A."/>
            <person name="Daniel R."/>
            <person name="Steinbuchel A."/>
        </authorList>
    </citation>
    <scope>NUCLEOTIDE SEQUENCE [LARGE SCALE GENOMIC DNA]</scope>
    <source>
        <strain evidence="4">SH22a</strain>
    </source>
</reference>
<feature type="region of interest" description="Disordered" evidence="1">
    <location>
        <begin position="1"/>
        <end position="146"/>
    </location>
</feature>
<gene>
    <name evidence="4" type="ORF">NONO_c34170</name>
</gene>
<dbReference type="KEGG" id="nno:NONO_c34170"/>
<evidence type="ECO:0000313" key="5">
    <source>
        <dbReference type="Proteomes" id="UP000019150"/>
    </source>
</evidence>
<dbReference type="OrthoDB" id="3625154at2"/>
<sequence length="251" mass="27093">MSGPYGPNETPGPGEGHSSDPTQQWSGQQQPGQSGPPQWGGQPPQQPQWGGQPAPQQPQPEQWAQPQQPQAPQQPQWGQQSQPSWPQQPPAQAQPWEPTQQQWGQPPQPSQQQWGQPPQGQQQWSQQPDQSGQQWGSPQEPQLTVTPAKKSRKGLIFGGIGALVVIVVAVVLAFVFLGSDKLDNKAVQDGVQKVLKDSYGIDDVEGVSCPSGQKVEVGATFDCTLKVGGEAKKVTVKITKDDGTYEVGRPN</sequence>
<dbReference type="Pfam" id="PF14230">
    <property type="entry name" value="DUF4333"/>
    <property type="match status" value="1"/>
</dbReference>
<protein>
    <recommendedName>
        <fullName evidence="3">DUF4333 domain-containing protein</fullName>
    </recommendedName>
</protein>